<sequence length="249" mass="27991">MRTEHYLVTSAVDDLDEAITFLTGGKVKKWKEQFLAARLTSLYSVLHKIAIFNWVPSKNSTVVTRPQAQLLYRLGRGIHFNFGQMVFDIVTRFARGDAEFFTLRNQYLKGDHIVALPWINARDQPTIGDVGTSVGNTGPDKVQFSIADIQAHISRLRAQNDQIQEMIDALETSLLSSGQGGESANADEDEDDAEEDVADDVVNTDDNITESNSETEEETEEAAAMRVRKGKRVAEEETTTRRSLRRRRN</sequence>
<feature type="coiled-coil region" evidence="1">
    <location>
        <begin position="146"/>
        <end position="173"/>
    </location>
</feature>
<dbReference type="EMBL" id="JAVIJP010000097">
    <property type="protein sequence ID" value="KAL3616128.1"/>
    <property type="molecule type" value="Genomic_DNA"/>
</dbReference>
<protein>
    <submittedName>
        <fullName evidence="3">Uncharacterized protein</fullName>
    </submittedName>
</protein>
<name>A0ABD3BFX5_9LAMI</name>
<comment type="caution">
    <text evidence="3">The sequence shown here is derived from an EMBL/GenBank/DDBJ whole genome shotgun (WGS) entry which is preliminary data.</text>
</comment>
<evidence type="ECO:0000313" key="3">
    <source>
        <dbReference type="EMBL" id="KAL3616128.1"/>
    </source>
</evidence>
<reference evidence="4" key="1">
    <citation type="journal article" date="2024" name="IScience">
        <title>Strigolactones Initiate the Formation of Haustorium-like Structures in Castilleja.</title>
        <authorList>
            <person name="Buerger M."/>
            <person name="Peterson D."/>
            <person name="Chory J."/>
        </authorList>
    </citation>
    <scope>NUCLEOTIDE SEQUENCE [LARGE SCALE GENOMIC DNA]</scope>
</reference>
<proteinExistence type="predicted"/>
<evidence type="ECO:0000256" key="1">
    <source>
        <dbReference type="SAM" id="Coils"/>
    </source>
</evidence>
<evidence type="ECO:0000313" key="4">
    <source>
        <dbReference type="Proteomes" id="UP001632038"/>
    </source>
</evidence>
<keyword evidence="1" id="KW-0175">Coiled coil</keyword>
<dbReference type="AlphaFoldDB" id="A0ABD3BFX5"/>
<keyword evidence="4" id="KW-1185">Reference proteome</keyword>
<feature type="region of interest" description="Disordered" evidence="2">
    <location>
        <begin position="176"/>
        <end position="249"/>
    </location>
</feature>
<evidence type="ECO:0000256" key="2">
    <source>
        <dbReference type="SAM" id="MobiDB-lite"/>
    </source>
</evidence>
<organism evidence="3 4">
    <name type="scientific">Castilleja foliolosa</name>
    <dbReference type="NCBI Taxonomy" id="1961234"/>
    <lineage>
        <taxon>Eukaryota</taxon>
        <taxon>Viridiplantae</taxon>
        <taxon>Streptophyta</taxon>
        <taxon>Embryophyta</taxon>
        <taxon>Tracheophyta</taxon>
        <taxon>Spermatophyta</taxon>
        <taxon>Magnoliopsida</taxon>
        <taxon>eudicotyledons</taxon>
        <taxon>Gunneridae</taxon>
        <taxon>Pentapetalae</taxon>
        <taxon>asterids</taxon>
        <taxon>lamiids</taxon>
        <taxon>Lamiales</taxon>
        <taxon>Orobanchaceae</taxon>
        <taxon>Pedicularideae</taxon>
        <taxon>Castillejinae</taxon>
        <taxon>Castilleja</taxon>
    </lineage>
</organism>
<dbReference type="Proteomes" id="UP001632038">
    <property type="component" value="Unassembled WGS sequence"/>
</dbReference>
<accession>A0ABD3BFX5</accession>
<gene>
    <name evidence="3" type="ORF">CASFOL_040018</name>
</gene>
<feature type="compositionally biased region" description="Acidic residues" evidence="2">
    <location>
        <begin position="185"/>
        <end position="203"/>
    </location>
</feature>